<dbReference type="InterPro" id="IPR050738">
    <property type="entry name" value="Sulfatase"/>
</dbReference>
<evidence type="ECO:0000256" key="5">
    <source>
        <dbReference type="SAM" id="MobiDB-lite"/>
    </source>
</evidence>
<keyword evidence="4" id="KW-0106">Calcium</keyword>
<dbReference type="RefSeq" id="WP_165841962.1">
    <property type="nucleotide sequence ID" value="NZ_QEOB01000011.1"/>
</dbReference>
<dbReference type="SUPFAM" id="SSF53649">
    <property type="entry name" value="Alkaline phosphatase-like"/>
    <property type="match status" value="1"/>
</dbReference>
<evidence type="ECO:0000256" key="4">
    <source>
        <dbReference type="ARBA" id="ARBA00022837"/>
    </source>
</evidence>
<organism evidence="7 8">
    <name type="scientific">Paraburkholderia unamae</name>
    <dbReference type="NCBI Taxonomy" id="219649"/>
    <lineage>
        <taxon>Bacteria</taxon>
        <taxon>Pseudomonadati</taxon>
        <taxon>Pseudomonadota</taxon>
        <taxon>Betaproteobacteria</taxon>
        <taxon>Burkholderiales</taxon>
        <taxon>Burkholderiaceae</taxon>
        <taxon>Paraburkholderia</taxon>
    </lineage>
</organism>
<proteinExistence type="inferred from homology"/>
<dbReference type="Pfam" id="PF00884">
    <property type="entry name" value="Sulfatase"/>
    <property type="match status" value="1"/>
</dbReference>
<keyword evidence="2" id="KW-0479">Metal-binding</keyword>
<dbReference type="PROSITE" id="PS00149">
    <property type="entry name" value="SULFATASE_2"/>
    <property type="match status" value="1"/>
</dbReference>
<dbReference type="PROSITE" id="PS00523">
    <property type="entry name" value="SULFATASE_1"/>
    <property type="match status" value="1"/>
</dbReference>
<gene>
    <name evidence="7" type="ORF">C7402_11163</name>
</gene>
<evidence type="ECO:0000256" key="2">
    <source>
        <dbReference type="ARBA" id="ARBA00022723"/>
    </source>
</evidence>
<evidence type="ECO:0000256" key="3">
    <source>
        <dbReference type="ARBA" id="ARBA00022801"/>
    </source>
</evidence>
<sequence>MTVSDNAKAPQAHDVLPRPERPRSTRAGRTAREAADPQWPDTPRAPEGAPNVLLILTDDIGYGASHTFGGPIPSPTLDALASAGLRYTEFHTTAMCSPTRAALLTGRNHHEVGSGRVTESATAYDGYTSIIPRDSATLADILRLHGYSTAMIGKYHNVPDWESGPAGPFDHWPTSMGFQYFYGFLGGGTNQWSPGLYLGTEAIEPPHDDPAYILERDLADRAITWIRRQKSAAPERPFFMHYATASGHSPHHAPRDWIERFKGQFDEGWDRIREATLARQKACGVVPENTLLTARPDEIEAWDTLSADQKKVYTRMIEVYAATVAHADHQIGRVIDALREMGELDNTLVVFIQGDNGASAEGGPHGELNETLFMNGMSEALPVLLEHLDELGGPMANNHYPVGWAHAMDTPFQWFKQVASHFGGTRNGMVVTWPKRIAAQGGVRRQFHHVIDIAPTVLECIGLPAPRVVHGVEQSPMSGVSMAYTFDDAHAPSRRKTQYFELVGNRAIYHDGWVAAAGPVEMPWSFPMDIRSLDDIRWELYHVADDYSEAIDLADREPAKLRELQDRFWIEAARNHALPIMRGTANLPGPPKPSAVRGRNEFVFYPGTQRVPPGSSPNVANRSFTIAADVDLPEQTREGMLFNQGGRFGGHALYLRDARLVYHYNLLGTARYTVESRTIIPPGRHRLALDFEADGGGYGKGGQATLRLDGEVIGSGRIERTVPWVMSYVEGMNVGLDTGTPVSEDYRVPFRFSGTLHTVKVTLR</sequence>
<comment type="similarity">
    <text evidence="1">Belongs to the sulfatase family.</text>
</comment>
<feature type="region of interest" description="Disordered" evidence="5">
    <location>
        <begin position="1"/>
        <end position="49"/>
    </location>
</feature>
<dbReference type="InterPro" id="IPR000917">
    <property type="entry name" value="Sulfatase_N"/>
</dbReference>
<dbReference type="EMBL" id="QEOB01000011">
    <property type="protein sequence ID" value="PVX81161.1"/>
    <property type="molecule type" value="Genomic_DNA"/>
</dbReference>
<evidence type="ECO:0000313" key="8">
    <source>
        <dbReference type="Proteomes" id="UP000245712"/>
    </source>
</evidence>
<feature type="domain" description="Sulfatase N-terminal" evidence="6">
    <location>
        <begin position="50"/>
        <end position="462"/>
    </location>
</feature>
<dbReference type="InterPro" id="IPR024607">
    <property type="entry name" value="Sulfatase_CS"/>
</dbReference>
<evidence type="ECO:0000259" key="6">
    <source>
        <dbReference type="Pfam" id="PF00884"/>
    </source>
</evidence>
<dbReference type="CDD" id="cd16025">
    <property type="entry name" value="PAS_like"/>
    <property type="match status" value="1"/>
</dbReference>
<keyword evidence="8" id="KW-1185">Reference proteome</keyword>
<protein>
    <submittedName>
        <fullName evidence="7">Arylsulfatase</fullName>
    </submittedName>
</protein>
<dbReference type="Gene3D" id="3.30.1120.10">
    <property type="match status" value="1"/>
</dbReference>
<dbReference type="Gene3D" id="3.40.720.10">
    <property type="entry name" value="Alkaline Phosphatase, subunit A"/>
    <property type="match status" value="1"/>
</dbReference>
<evidence type="ECO:0000313" key="7">
    <source>
        <dbReference type="EMBL" id="PVX81161.1"/>
    </source>
</evidence>
<evidence type="ECO:0000256" key="1">
    <source>
        <dbReference type="ARBA" id="ARBA00008779"/>
    </source>
</evidence>
<name>A0ABX5KIA8_9BURK</name>
<dbReference type="PANTHER" id="PTHR42693">
    <property type="entry name" value="ARYLSULFATASE FAMILY MEMBER"/>
    <property type="match status" value="1"/>
</dbReference>
<reference evidence="7 8" key="1">
    <citation type="submission" date="2018-05" db="EMBL/GenBank/DDBJ databases">
        <title>Genomic Encyclopedia of Type Strains, Phase IV (KMG-V): Genome sequencing to study the core and pangenomes of soil and plant-associated prokaryotes.</title>
        <authorList>
            <person name="Whitman W."/>
        </authorList>
    </citation>
    <scope>NUCLEOTIDE SEQUENCE [LARGE SCALE GENOMIC DNA]</scope>
    <source>
        <strain evidence="7 8">SCZa-39</strain>
    </source>
</reference>
<dbReference type="PANTHER" id="PTHR42693:SF43">
    <property type="entry name" value="BLL2667 PROTEIN"/>
    <property type="match status" value="1"/>
</dbReference>
<accession>A0ABX5KIA8</accession>
<dbReference type="Proteomes" id="UP000245712">
    <property type="component" value="Unassembled WGS sequence"/>
</dbReference>
<keyword evidence="3" id="KW-0378">Hydrolase</keyword>
<dbReference type="InterPro" id="IPR017850">
    <property type="entry name" value="Alkaline_phosphatase_core_sf"/>
</dbReference>
<comment type="caution">
    <text evidence="7">The sequence shown here is derived from an EMBL/GenBank/DDBJ whole genome shotgun (WGS) entry which is preliminary data.</text>
</comment>